<feature type="region of interest" description="Disordered" evidence="1">
    <location>
        <begin position="61"/>
        <end position="104"/>
    </location>
</feature>
<organism evidence="2 3">
    <name type="scientific">Chlamydomonas incerta</name>
    <dbReference type="NCBI Taxonomy" id="51695"/>
    <lineage>
        <taxon>Eukaryota</taxon>
        <taxon>Viridiplantae</taxon>
        <taxon>Chlorophyta</taxon>
        <taxon>core chlorophytes</taxon>
        <taxon>Chlorophyceae</taxon>
        <taxon>CS clade</taxon>
        <taxon>Chlamydomonadales</taxon>
        <taxon>Chlamydomonadaceae</taxon>
        <taxon>Chlamydomonas</taxon>
    </lineage>
</organism>
<evidence type="ECO:0000256" key="1">
    <source>
        <dbReference type="SAM" id="MobiDB-lite"/>
    </source>
</evidence>
<accession>A0A835W175</accession>
<dbReference type="Proteomes" id="UP000650467">
    <property type="component" value="Unassembled WGS sequence"/>
</dbReference>
<reference evidence="2" key="1">
    <citation type="journal article" date="2020" name="bioRxiv">
        <title>Comparative genomics of Chlamydomonas.</title>
        <authorList>
            <person name="Craig R.J."/>
            <person name="Hasan A.R."/>
            <person name="Ness R.W."/>
            <person name="Keightley P.D."/>
        </authorList>
    </citation>
    <scope>NUCLEOTIDE SEQUENCE</scope>
    <source>
        <strain evidence="2">SAG 7.73</strain>
    </source>
</reference>
<feature type="region of interest" description="Disordered" evidence="1">
    <location>
        <begin position="131"/>
        <end position="173"/>
    </location>
</feature>
<dbReference type="EMBL" id="JAEHOC010000012">
    <property type="protein sequence ID" value="KAG2436812.1"/>
    <property type="molecule type" value="Genomic_DNA"/>
</dbReference>
<feature type="compositionally biased region" description="Pro residues" evidence="1">
    <location>
        <begin position="236"/>
        <end position="248"/>
    </location>
</feature>
<name>A0A835W175_CHLIN</name>
<feature type="compositionally biased region" description="Low complexity" evidence="1">
    <location>
        <begin position="198"/>
        <end position="215"/>
    </location>
</feature>
<sequence>MRQVYSYLQYLGGGVEVKSADRLYFRPNPDEAGFCFFARLERGGAAAADAAAAGGADLLAAGPATPEREAPADALGLEDNGPEPDFADAELPPPAAAAAAARGGAEATARGRKLAGGAAAAAGLRRRAVSQHTVQLPAGAQQPAPSAGVAPQASGSGRAAGPDSTGRLSGGSAPVARVHAAAGGPAAAAAAVAADGASAPAAGGSAPGHAGPQGAEDIPPPLPPRQPRLSQSPLPSNGPPSGPPPARQPKPAQQPKAQQQSAEAAAPPSAANRHAVEQQQAGSGQQPAVRGTSPRGAEGGAARTAVGHAATASAGSGAAPAAAGQQPHGARTGQGQGRAPTEQQLPPLAWDGLPARNLRPRLGTYQLPPNSDAAAAAAVADQRSGGLLPPAQPGELRLLGLTFHPSATPLVQQDMQAWPPGRSPGLPLQEVLEVLEPAKQFDVRTSDEELALYGFDRDGIVLEVENLLFPDCNFTAPLQEALPVAHKRVAVAWDPGLQHHVLVATRQLPNGSALGVKGGYVLPAPEARAYAVRGYGQCSADVRAELQRRLEPKYGDESGAMLSDAWRLVESSLRMPYPAPAAAAAGGAAAAAAAAGGGLGGSAGAARGAGGWQLSELGYGGVLTALVTDARVQDQQFDPDRTADDWCSDDTARDAANCAVVHVAVRGLVLPVLFTTKAMKQNDRLLGFHGPEWRKQLDVAAGPATPTGLRELGSQFDREWVWRRARHNGMRLHQVMFGSSGHGGGEGGAQ</sequence>
<gene>
    <name evidence="2" type="ORF">HXX76_006334</name>
</gene>
<keyword evidence="3" id="KW-1185">Reference proteome</keyword>
<protein>
    <submittedName>
        <fullName evidence="2">Uncharacterized protein</fullName>
    </submittedName>
</protein>
<proteinExistence type="predicted"/>
<comment type="caution">
    <text evidence="2">The sequence shown here is derived from an EMBL/GenBank/DDBJ whole genome shotgun (WGS) entry which is preliminary data.</text>
</comment>
<feature type="region of interest" description="Disordered" evidence="1">
    <location>
        <begin position="198"/>
        <end position="369"/>
    </location>
</feature>
<feature type="compositionally biased region" description="Low complexity" evidence="1">
    <location>
        <begin position="137"/>
        <end position="157"/>
    </location>
</feature>
<dbReference type="AlphaFoldDB" id="A0A835W175"/>
<evidence type="ECO:0000313" key="2">
    <source>
        <dbReference type="EMBL" id="KAG2436812.1"/>
    </source>
</evidence>
<feature type="compositionally biased region" description="Low complexity" evidence="1">
    <location>
        <begin position="249"/>
        <end position="273"/>
    </location>
</feature>
<feature type="compositionally biased region" description="Polar residues" evidence="1">
    <location>
        <begin position="277"/>
        <end position="286"/>
    </location>
</feature>
<feature type="compositionally biased region" description="Low complexity" evidence="1">
    <location>
        <begin position="300"/>
        <end position="331"/>
    </location>
</feature>
<evidence type="ECO:0000313" key="3">
    <source>
        <dbReference type="Proteomes" id="UP000650467"/>
    </source>
</evidence>